<dbReference type="Gene3D" id="3.40.50.1820">
    <property type="entry name" value="alpha/beta hydrolase"/>
    <property type="match status" value="1"/>
</dbReference>
<gene>
    <name evidence="2" type="ORF">HCT46_05835</name>
</gene>
<comment type="caution">
    <text evidence="2">The sequence shown here is derived from an EMBL/GenBank/DDBJ whole genome shotgun (WGS) entry which is preliminary data.</text>
</comment>
<dbReference type="InterPro" id="IPR022742">
    <property type="entry name" value="Hydrolase_4"/>
</dbReference>
<dbReference type="SUPFAM" id="SSF53474">
    <property type="entry name" value="alpha/beta-Hydrolases"/>
    <property type="match status" value="1"/>
</dbReference>
<evidence type="ECO:0000313" key="2">
    <source>
        <dbReference type="EMBL" id="NIZ47430.1"/>
    </source>
</evidence>
<reference evidence="2" key="1">
    <citation type="submission" date="2020-03" db="EMBL/GenBank/DDBJ databases">
        <title>Spirochaetal bacteria isolated from arthropods constitute a novel genus Entomospira genus novum within the order Spirochaetales.</title>
        <authorList>
            <person name="Grana-Miraglia L."/>
            <person name="Sikutova S."/>
            <person name="Fingerle V."/>
            <person name="Sing A."/>
            <person name="Castillo-Ramirez S."/>
            <person name="Margos G."/>
            <person name="Rudolf I."/>
        </authorList>
    </citation>
    <scope>NUCLEOTIDE SEQUENCE</scope>
    <source>
        <strain evidence="2">BR208</strain>
    </source>
</reference>
<dbReference type="EMBL" id="JAATLK010000001">
    <property type="protein sequence ID" value="NIZ47430.1"/>
    <property type="molecule type" value="Genomic_DNA"/>
</dbReference>
<dbReference type="GO" id="GO:0016787">
    <property type="term" value="F:hydrolase activity"/>
    <property type="evidence" value="ECO:0007669"/>
    <property type="project" value="UniProtKB-KW"/>
</dbReference>
<organism evidence="2 3">
    <name type="scientific">Entomospira nematocerorum</name>
    <dbReference type="NCBI Taxonomy" id="2719987"/>
    <lineage>
        <taxon>Bacteria</taxon>
        <taxon>Pseudomonadati</taxon>
        <taxon>Spirochaetota</taxon>
        <taxon>Spirochaetia</taxon>
        <taxon>Spirochaetales</taxon>
        <taxon>Spirochaetaceae</taxon>
        <taxon>Entomospira</taxon>
    </lineage>
</organism>
<protein>
    <submittedName>
        <fullName evidence="2">Alpha/beta fold hydrolase</fullName>
    </submittedName>
</protein>
<dbReference type="Pfam" id="PF12146">
    <property type="entry name" value="Hydrolase_4"/>
    <property type="match status" value="1"/>
</dbReference>
<keyword evidence="3" id="KW-1185">Reference proteome</keyword>
<dbReference type="Proteomes" id="UP000752013">
    <property type="component" value="Unassembled WGS sequence"/>
</dbReference>
<feature type="domain" description="Serine aminopeptidase S33" evidence="1">
    <location>
        <begin position="58"/>
        <end position="273"/>
    </location>
</feature>
<sequence>MTSLSWLLVTSGLSAKVAIPSDNLDTFLQNMESQVSGVMDGAQKYIRWINEANQPSDFVVLYFHGYSSSRQEIDPVPPLVADALEANLFYTRFKGHGIKNGGISFKDVTFDDWISDAEEAMEIARILGKKIVIIAHSNGAVMAMHLMKHYPQEIVAGLFIAPNFKPKNAAAGLLTTNWGYKLGTMIYKDSLYSMSDSREYTIPQGLFPYVWSKTQHLDATRALAIGVKRLQSYPFTEMTVPLFIIASEHDQVVSTAHTKKVFAKYGINHHVIKELRLENHTHTLGEHTITGYYKAPATSQPFADAMIAFIQRVSSKTSS</sequence>
<dbReference type="AlphaFoldDB" id="A0A968KT97"/>
<dbReference type="InterPro" id="IPR029058">
    <property type="entry name" value="AB_hydrolase_fold"/>
</dbReference>
<evidence type="ECO:0000313" key="3">
    <source>
        <dbReference type="Proteomes" id="UP000752013"/>
    </source>
</evidence>
<dbReference type="RefSeq" id="WP_167703844.1">
    <property type="nucleotide sequence ID" value="NZ_JAATLK010000001.1"/>
</dbReference>
<evidence type="ECO:0000259" key="1">
    <source>
        <dbReference type="Pfam" id="PF12146"/>
    </source>
</evidence>
<keyword evidence="2" id="KW-0378">Hydrolase</keyword>
<name>A0A968KT97_9SPIO</name>
<accession>A0A968KT97</accession>
<proteinExistence type="predicted"/>